<dbReference type="EMBL" id="SWLB01000007">
    <property type="protein sequence ID" value="KAF3336920.1"/>
    <property type="molecule type" value="Genomic_DNA"/>
</dbReference>
<dbReference type="GO" id="GO:0042545">
    <property type="term" value="P:cell wall modification"/>
    <property type="evidence" value="ECO:0007669"/>
    <property type="project" value="InterPro"/>
</dbReference>
<comment type="function">
    <text evidence="8">Acts in the modification of cell walls via demethylesterification of cell wall pectin.</text>
</comment>
<dbReference type="OrthoDB" id="2019149at2759"/>
<dbReference type="PANTHER" id="PTHR31321:SF131">
    <property type="entry name" value="OS07G0655600 PROTEIN"/>
    <property type="match status" value="1"/>
</dbReference>
<dbReference type="Gene3D" id="2.160.20.10">
    <property type="entry name" value="Single-stranded right-handed beta-helix, Pectin lyase-like"/>
    <property type="match status" value="1"/>
</dbReference>
<dbReference type="GO" id="GO:0030599">
    <property type="term" value="F:pectinesterase activity"/>
    <property type="evidence" value="ECO:0007669"/>
    <property type="project" value="UniProtKB-EC"/>
</dbReference>
<comment type="similarity">
    <text evidence="2">Belongs to the pectinesterase family.</text>
</comment>
<accession>A0A833QWK1</accession>
<proteinExistence type="inferred from homology"/>
<dbReference type="FunFam" id="2.160.20.10:FF:000013">
    <property type="entry name" value="Pectinesterase"/>
    <property type="match status" value="1"/>
</dbReference>
<keyword evidence="9" id="KW-0732">Signal</keyword>
<name>A0A833QWK1_9POAL</name>
<organism evidence="11 12">
    <name type="scientific">Carex littledalei</name>
    <dbReference type="NCBI Taxonomy" id="544730"/>
    <lineage>
        <taxon>Eukaryota</taxon>
        <taxon>Viridiplantae</taxon>
        <taxon>Streptophyta</taxon>
        <taxon>Embryophyta</taxon>
        <taxon>Tracheophyta</taxon>
        <taxon>Spermatophyta</taxon>
        <taxon>Magnoliopsida</taxon>
        <taxon>Liliopsida</taxon>
        <taxon>Poales</taxon>
        <taxon>Cyperaceae</taxon>
        <taxon>Cyperoideae</taxon>
        <taxon>Cariceae</taxon>
        <taxon>Carex</taxon>
        <taxon>Carex subgen. Euthyceras</taxon>
    </lineage>
</organism>
<dbReference type="Proteomes" id="UP000623129">
    <property type="component" value="Unassembled WGS sequence"/>
</dbReference>
<dbReference type="GO" id="GO:0045490">
    <property type="term" value="P:pectin catabolic process"/>
    <property type="evidence" value="ECO:0007669"/>
    <property type="project" value="UniProtKB-UniPathway"/>
</dbReference>
<dbReference type="InterPro" id="IPR012334">
    <property type="entry name" value="Pectin_lyas_fold"/>
</dbReference>
<evidence type="ECO:0000256" key="1">
    <source>
        <dbReference type="ARBA" id="ARBA00005184"/>
    </source>
</evidence>
<reference evidence="11" key="1">
    <citation type="submission" date="2020-01" db="EMBL/GenBank/DDBJ databases">
        <title>Genome sequence of Kobresia littledalei, the first chromosome-level genome in the family Cyperaceae.</title>
        <authorList>
            <person name="Qu G."/>
        </authorList>
    </citation>
    <scope>NUCLEOTIDE SEQUENCE</scope>
    <source>
        <strain evidence="11">C.B.Clarke</strain>
        <tissue evidence="11">Leaf</tissue>
    </source>
</reference>
<keyword evidence="5" id="KW-0063">Aspartyl esterase</keyword>
<evidence type="ECO:0000256" key="7">
    <source>
        <dbReference type="ARBA" id="ARBA00047928"/>
    </source>
</evidence>
<comment type="caution">
    <text evidence="11">The sequence shown here is derived from an EMBL/GenBank/DDBJ whole genome shotgun (WGS) entry which is preliminary data.</text>
</comment>
<feature type="signal peptide" evidence="9">
    <location>
        <begin position="1"/>
        <end position="30"/>
    </location>
</feature>
<dbReference type="EC" id="3.1.1.11" evidence="3"/>
<dbReference type="AlphaFoldDB" id="A0A833QWK1"/>
<sequence length="328" mass="36664">MHIHRHTFSFSSSLFLSAYVFLHSILAVGSVPVAKTITVDKSGNGNFTTIQEAINSIPDGNSQWIRVDIRQGIYIEQVIIPKEKQFILLQGQGTSTTVIQWNAHAAPGDSGINTAAFVVSSDNFIARKITFQNSYDYKSKQAVAVAAVVQGDKCSFHDCKFVSYQDTLCDYRGRHYFSQCWIEGGVDFIFGQAASVYEGCTLNSILLDKGPSWFTAHAKVNLSAPGGFVFKNCILTGSGNMYLGRAWNQYSTVLFYKTFMSGIVVPLGWDSWQHDVSQITYAEESCTGPGSNKGQREPWEKHLSAKDWNKYLGREFIDQERWIEQQAP</sequence>
<evidence type="ECO:0000313" key="11">
    <source>
        <dbReference type="EMBL" id="KAF3336920.1"/>
    </source>
</evidence>
<evidence type="ECO:0000259" key="10">
    <source>
        <dbReference type="Pfam" id="PF01095"/>
    </source>
</evidence>
<evidence type="ECO:0000256" key="6">
    <source>
        <dbReference type="ARBA" id="ARBA00023180"/>
    </source>
</evidence>
<dbReference type="InterPro" id="IPR011050">
    <property type="entry name" value="Pectin_lyase_fold/virulence"/>
</dbReference>
<dbReference type="PANTHER" id="PTHR31321">
    <property type="entry name" value="ACYL-COA THIOESTER HYDROLASE YBHC-RELATED"/>
    <property type="match status" value="1"/>
</dbReference>
<evidence type="ECO:0000256" key="3">
    <source>
        <dbReference type="ARBA" id="ARBA00013229"/>
    </source>
</evidence>
<keyword evidence="6" id="KW-0325">Glycoprotein</keyword>
<keyword evidence="4" id="KW-0378">Hydrolase</keyword>
<feature type="chain" id="PRO_5032958266" description="pectinesterase" evidence="9">
    <location>
        <begin position="31"/>
        <end position="328"/>
    </location>
</feature>
<feature type="domain" description="Pectinesterase catalytic" evidence="10">
    <location>
        <begin position="37"/>
        <end position="319"/>
    </location>
</feature>
<dbReference type="Pfam" id="PF01095">
    <property type="entry name" value="Pectinesterase"/>
    <property type="match status" value="1"/>
</dbReference>
<dbReference type="SUPFAM" id="SSF51126">
    <property type="entry name" value="Pectin lyase-like"/>
    <property type="match status" value="1"/>
</dbReference>
<evidence type="ECO:0000313" key="12">
    <source>
        <dbReference type="Proteomes" id="UP000623129"/>
    </source>
</evidence>
<gene>
    <name evidence="11" type="ORF">FCM35_KLT19506</name>
</gene>
<comment type="pathway">
    <text evidence="1">Glycan metabolism; pectin degradation; 2-dehydro-3-deoxy-D-gluconate from pectin: step 1/5.</text>
</comment>
<evidence type="ECO:0000256" key="4">
    <source>
        <dbReference type="ARBA" id="ARBA00022801"/>
    </source>
</evidence>
<dbReference type="InterPro" id="IPR000070">
    <property type="entry name" value="Pectinesterase_cat"/>
</dbReference>
<evidence type="ECO:0000256" key="2">
    <source>
        <dbReference type="ARBA" id="ARBA00008891"/>
    </source>
</evidence>
<evidence type="ECO:0000256" key="9">
    <source>
        <dbReference type="SAM" id="SignalP"/>
    </source>
</evidence>
<comment type="catalytic activity">
    <reaction evidence="7">
        <text>[(1-&gt;4)-alpha-D-galacturonosyl methyl ester](n) + n H2O = [(1-&gt;4)-alpha-D-galacturonosyl](n) + n methanol + n H(+)</text>
        <dbReference type="Rhea" id="RHEA:22380"/>
        <dbReference type="Rhea" id="RHEA-COMP:14570"/>
        <dbReference type="Rhea" id="RHEA-COMP:14573"/>
        <dbReference type="ChEBI" id="CHEBI:15377"/>
        <dbReference type="ChEBI" id="CHEBI:15378"/>
        <dbReference type="ChEBI" id="CHEBI:17790"/>
        <dbReference type="ChEBI" id="CHEBI:140522"/>
        <dbReference type="ChEBI" id="CHEBI:140523"/>
        <dbReference type="EC" id="3.1.1.11"/>
    </reaction>
</comment>
<protein>
    <recommendedName>
        <fullName evidence="3">pectinesterase</fullName>
        <ecNumber evidence="3">3.1.1.11</ecNumber>
    </recommendedName>
</protein>
<evidence type="ECO:0000256" key="8">
    <source>
        <dbReference type="ARBA" id="ARBA00057335"/>
    </source>
</evidence>
<dbReference type="UniPathway" id="UPA00545">
    <property type="reaction ID" value="UER00823"/>
</dbReference>
<evidence type="ECO:0000256" key="5">
    <source>
        <dbReference type="ARBA" id="ARBA00023085"/>
    </source>
</evidence>
<keyword evidence="12" id="KW-1185">Reference proteome</keyword>